<gene>
    <name evidence="11" type="ORF">Thpro_021690</name>
    <name evidence="12" type="ORF">Thpro_021923</name>
    <name evidence="10" type="ORF">Thpro_022087</name>
    <name evidence="9" type="ORF">Thpro_022654</name>
</gene>
<dbReference type="InterPro" id="IPR008490">
    <property type="entry name" value="Transposase_InsH_N"/>
</dbReference>
<evidence type="ECO:0000259" key="8">
    <source>
        <dbReference type="Pfam" id="PF05598"/>
    </source>
</evidence>
<keyword evidence="3" id="KW-0815">Transposition</keyword>
<dbReference type="InterPro" id="IPR002559">
    <property type="entry name" value="Transposase_11"/>
</dbReference>
<comment type="function">
    <text evidence="1">Involved in the transposition of the insertion sequence IS5.</text>
</comment>
<evidence type="ECO:0000256" key="2">
    <source>
        <dbReference type="ARBA" id="ARBA00010075"/>
    </source>
</evidence>
<keyword evidence="13" id="KW-1185">Reference proteome</keyword>
<evidence type="ECO:0000256" key="6">
    <source>
        <dbReference type="SAM" id="MobiDB-lite"/>
    </source>
</evidence>
<evidence type="ECO:0000313" key="12">
    <source>
        <dbReference type="EMBL" id="OBS09595.1"/>
    </source>
</evidence>
<keyword evidence="4" id="KW-0238">DNA-binding</keyword>
<organism evidence="9 13">
    <name type="scientific">Acidihalobacter prosperus</name>
    <dbReference type="NCBI Taxonomy" id="160660"/>
    <lineage>
        <taxon>Bacteria</taxon>
        <taxon>Pseudomonadati</taxon>
        <taxon>Pseudomonadota</taxon>
        <taxon>Gammaproteobacteria</taxon>
        <taxon>Chromatiales</taxon>
        <taxon>Ectothiorhodospiraceae</taxon>
        <taxon>Acidihalobacter</taxon>
    </lineage>
</organism>
<evidence type="ECO:0000256" key="4">
    <source>
        <dbReference type="ARBA" id="ARBA00023125"/>
    </source>
</evidence>
<dbReference type="EMBL" id="JQSG02000003">
    <property type="protein sequence ID" value="OBS09595.1"/>
    <property type="molecule type" value="Genomic_DNA"/>
</dbReference>
<comment type="caution">
    <text evidence="9">The sequence shown here is derived from an EMBL/GenBank/DDBJ whole genome shotgun (WGS) entry which is preliminary data.</text>
</comment>
<dbReference type="EMBL" id="JQSG02000004">
    <property type="protein sequence ID" value="OBS08970.1"/>
    <property type="molecule type" value="Genomic_DNA"/>
</dbReference>
<feature type="domain" description="Transposase InsH N-terminal" evidence="8">
    <location>
        <begin position="20"/>
        <end position="117"/>
    </location>
</feature>
<dbReference type="GO" id="GO:0003677">
    <property type="term" value="F:DNA binding"/>
    <property type="evidence" value="ECO:0007669"/>
    <property type="project" value="UniProtKB-KW"/>
</dbReference>
<dbReference type="PANTHER" id="PTHR35604">
    <property type="entry name" value="TRANSPOSASE INSH FOR INSERTION SEQUENCE ELEMENT IS5A-RELATED"/>
    <property type="match status" value="1"/>
</dbReference>
<keyword evidence="5" id="KW-0233">DNA recombination</keyword>
<evidence type="ECO:0000313" key="13">
    <source>
        <dbReference type="Proteomes" id="UP000029273"/>
    </source>
</evidence>
<dbReference type="AlphaFoldDB" id="A0A1A6C1I0"/>
<dbReference type="NCBIfam" id="NF033581">
    <property type="entry name" value="transpos_IS5_4"/>
    <property type="match status" value="1"/>
</dbReference>
<comment type="similarity">
    <text evidence="2">Belongs to the transposase 11 family.</text>
</comment>
<evidence type="ECO:0000256" key="5">
    <source>
        <dbReference type="ARBA" id="ARBA00023172"/>
    </source>
</evidence>
<evidence type="ECO:0000313" key="10">
    <source>
        <dbReference type="EMBL" id="OBS08970.1"/>
    </source>
</evidence>
<evidence type="ECO:0000313" key="11">
    <source>
        <dbReference type="EMBL" id="OBS09362.1"/>
    </source>
</evidence>
<dbReference type="Proteomes" id="UP000029273">
    <property type="component" value="Unassembled WGS sequence"/>
</dbReference>
<dbReference type="PANTHER" id="PTHR35604:SF2">
    <property type="entry name" value="TRANSPOSASE INSH FOR INSERTION SEQUENCE ELEMENT IS5A-RELATED"/>
    <property type="match status" value="1"/>
</dbReference>
<reference evidence="9 13" key="1">
    <citation type="journal article" date="2014" name="Genome Announc.">
        <title>Draft Genome Sequence of the Iron-Oxidizing, Acidophilic, and Halotolerant 'Thiobacillus prosperus' Type Strain DSM 5130.</title>
        <authorList>
            <person name="Ossandon F.J."/>
            <person name="Cardenas J.P."/>
            <person name="Corbett M."/>
            <person name="Quatrini R."/>
            <person name="Holmes D.S."/>
            <person name="Watkin E."/>
        </authorList>
    </citation>
    <scope>NUCLEOTIDE SEQUENCE [LARGE SCALE GENOMIC DNA]</scope>
    <source>
        <strain evidence="9 13">DSM 5130</strain>
    </source>
</reference>
<accession>A0A1A6C1I0</accession>
<protein>
    <submittedName>
        <fullName evidence="9">Transposase</fullName>
    </submittedName>
</protein>
<dbReference type="EMBL" id="JQSG02000006">
    <property type="protein sequence ID" value="OBS08404.1"/>
    <property type="molecule type" value="Genomic_DNA"/>
</dbReference>
<dbReference type="InterPro" id="IPR047959">
    <property type="entry name" value="Transpos_IS5"/>
</dbReference>
<evidence type="ECO:0000313" key="9">
    <source>
        <dbReference type="EMBL" id="OBS08404.1"/>
    </source>
</evidence>
<sequence length="363" mass="40862">MWPMRGADIHQDGLFSTVSPEQRVPKDHPLRPIRRMVDQALKELDADFDALYAHMGRDSIPPEKLLRAQLLMAFYTIRSERLLVEQIDYNLLFRWFVGFSMDDPVWHHSTFTKNRDRLLAGDVARTFFARVLDQARAADLLSSEHFSVDGTLIEALASHKSYRPRDEDAPPSGGGRNPTVDFRGQKRCRETHVSRTDPDALLYRKSEGTTAKLSYLGHLLMENRHGLIVESQTSQATGTAEREAGVELVDALGGSHRITLGADKNYDTQGFVAAMRGRNVTPHVAQNTAGRRSAIDGRTIGHPGYRTSLTIRKRIEECFGWLKTIAGLRKSRFVGREKLDFQFVLSAAAYNLVRMRNLGLAAC</sequence>
<evidence type="ECO:0000259" key="7">
    <source>
        <dbReference type="Pfam" id="PF01609"/>
    </source>
</evidence>
<dbReference type="Pfam" id="PF05598">
    <property type="entry name" value="DUF772"/>
    <property type="match status" value="1"/>
</dbReference>
<feature type="region of interest" description="Disordered" evidence="6">
    <location>
        <begin position="159"/>
        <end position="182"/>
    </location>
</feature>
<evidence type="ECO:0000256" key="3">
    <source>
        <dbReference type="ARBA" id="ARBA00022578"/>
    </source>
</evidence>
<dbReference type="Pfam" id="PF01609">
    <property type="entry name" value="DDE_Tnp_1"/>
    <property type="match status" value="1"/>
</dbReference>
<name>A0A1A6C1I0_9GAMM</name>
<dbReference type="EMBL" id="JQSG02000003">
    <property type="protein sequence ID" value="OBS09362.1"/>
    <property type="molecule type" value="Genomic_DNA"/>
</dbReference>
<proteinExistence type="inferred from homology"/>
<evidence type="ECO:0000256" key="1">
    <source>
        <dbReference type="ARBA" id="ARBA00003544"/>
    </source>
</evidence>
<feature type="domain" description="Transposase IS4-like" evidence="7">
    <location>
        <begin position="206"/>
        <end position="352"/>
    </location>
</feature>
<reference evidence="9" key="2">
    <citation type="submission" date="2016-06" db="EMBL/GenBank/DDBJ databases">
        <title>Draft Genome Sequence of the Type Strain of Acidihalobacter prosperus.</title>
        <authorList>
            <person name="Cardenas J.P."/>
            <person name="Ossandon F.J."/>
            <person name="Holmes D.S."/>
            <person name="Watkin E."/>
        </authorList>
    </citation>
    <scope>NUCLEOTIDE SEQUENCE</scope>
    <source>
        <strain evidence="9">DSM 5130</strain>
    </source>
</reference>
<dbReference type="GO" id="GO:0006313">
    <property type="term" value="P:DNA transposition"/>
    <property type="evidence" value="ECO:0007669"/>
    <property type="project" value="InterPro"/>
</dbReference>
<dbReference type="GO" id="GO:0004803">
    <property type="term" value="F:transposase activity"/>
    <property type="evidence" value="ECO:0007669"/>
    <property type="project" value="InterPro"/>
</dbReference>